<evidence type="ECO:0000313" key="2">
    <source>
        <dbReference type="Proteomes" id="UP000270094"/>
    </source>
</evidence>
<protein>
    <submittedName>
        <fullName evidence="1">Uncharacterized protein</fullName>
    </submittedName>
</protein>
<reference evidence="1 2" key="1">
    <citation type="submission" date="2018-11" db="EMBL/GenBank/DDBJ databases">
        <authorList>
            <consortium name="Pathogen Informatics"/>
        </authorList>
    </citation>
    <scope>NUCLEOTIDE SEQUENCE [LARGE SCALE GENOMIC DNA]</scope>
</reference>
<dbReference type="EMBL" id="UYYB01140506">
    <property type="protein sequence ID" value="VDM85437.1"/>
    <property type="molecule type" value="Genomic_DNA"/>
</dbReference>
<accession>A0A3P7KAX3</accession>
<dbReference type="AlphaFoldDB" id="A0A3P7KAX3"/>
<dbReference type="Proteomes" id="UP000270094">
    <property type="component" value="Unassembled WGS sequence"/>
</dbReference>
<gene>
    <name evidence="1" type="ORF">SVUK_LOCUS20435</name>
</gene>
<organism evidence="1 2">
    <name type="scientific">Strongylus vulgaris</name>
    <name type="common">Blood worm</name>
    <dbReference type="NCBI Taxonomy" id="40348"/>
    <lineage>
        <taxon>Eukaryota</taxon>
        <taxon>Metazoa</taxon>
        <taxon>Ecdysozoa</taxon>
        <taxon>Nematoda</taxon>
        <taxon>Chromadorea</taxon>
        <taxon>Rhabditida</taxon>
        <taxon>Rhabditina</taxon>
        <taxon>Rhabditomorpha</taxon>
        <taxon>Strongyloidea</taxon>
        <taxon>Strongylidae</taxon>
        <taxon>Strongylus</taxon>
    </lineage>
</organism>
<proteinExistence type="predicted"/>
<sequence>MAPASDVITISVRCTGRHGFLTKRTRRRLDMEIVSCAAPTTRTVSTEADLHALLEAAGSINHHVIAL</sequence>
<evidence type="ECO:0000313" key="1">
    <source>
        <dbReference type="EMBL" id="VDM85437.1"/>
    </source>
</evidence>
<keyword evidence="2" id="KW-1185">Reference proteome</keyword>
<name>A0A3P7KAX3_STRVU</name>